<accession>A0A7U2HYH4</accession>
<keyword evidence="1" id="KW-0732">Signal</keyword>
<evidence type="ECO:0000256" key="1">
    <source>
        <dbReference type="SAM" id="SignalP"/>
    </source>
</evidence>
<evidence type="ECO:0000313" key="2">
    <source>
        <dbReference type="EMBL" id="QRC96600.1"/>
    </source>
</evidence>
<dbReference type="AlphaFoldDB" id="A0A7U2HYH4"/>
<protein>
    <submittedName>
        <fullName evidence="2">Uncharacterized protein</fullName>
    </submittedName>
</protein>
<dbReference type="VEuPathDB" id="FungiDB:JI435_015030"/>
<dbReference type="OrthoDB" id="3683517at2759"/>
<organism evidence="2 3">
    <name type="scientific">Phaeosphaeria nodorum (strain SN15 / ATCC MYA-4574 / FGSC 10173)</name>
    <name type="common">Glume blotch fungus</name>
    <name type="synonym">Parastagonospora nodorum</name>
    <dbReference type="NCBI Taxonomy" id="321614"/>
    <lineage>
        <taxon>Eukaryota</taxon>
        <taxon>Fungi</taxon>
        <taxon>Dikarya</taxon>
        <taxon>Ascomycota</taxon>
        <taxon>Pezizomycotina</taxon>
        <taxon>Dothideomycetes</taxon>
        <taxon>Pleosporomycetidae</taxon>
        <taxon>Pleosporales</taxon>
        <taxon>Pleosporineae</taxon>
        <taxon>Phaeosphaeriaceae</taxon>
        <taxon>Parastagonospora</taxon>
    </lineage>
</organism>
<reference evidence="3" key="1">
    <citation type="journal article" date="2021" name="BMC Genomics">
        <title>Chromosome-level genome assembly and manually-curated proteome of model necrotroph Parastagonospora nodorum Sn15 reveals a genome-wide trove of candidate effector homologs, and redundancy of virulence-related functions within an accessory chromosome.</title>
        <authorList>
            <person name="Bertazzoni S."/>
            <person name="Jones D.A.B."/>
            <person name="Phan H.T."/>
            <person name="Tan K.-C."/>
            <person name="Hane J.K."/>
        </authorList>
    </citation>
    <scope>NUCLEOTIDE SEQUENCE [LARGE SCALE GENOMIC DNA]</scope>
    <source>
        <strain evidence="3">SN15 / ATCC MYA-4574 / FGSC 10173)</strain>
    </source>
</reference>
<feature type="chain" id="PRO_5034655647" evidence="1">
    <location>
        <begin position="18"/>
        <end position="149"/>
    </location>
</feature>
<keyword evidence="3" id="KW-1185">Reference proteome</keyword>
<dbReference type="RefSeq" id="XP_001792141.1">
    <property type="nucleotide sequence ID" value="XM_001792089.1"/>
</dbReference>
<dbReference type="Proteomes" id="UP000663193">
    <property type="component" value="Chromosome 6"/>
</dbReference>
<dbReference type="EMBL" id="CP069028">
    <property type="protein sequence ID" value="QRC96600.1"/>
    <property type="molecule type" value="Genomic_DNA"/>
</dbReference>
<proteinExistence type="predicted"/>
<feature type="signal peptide" evidence="1">
    <location>
        <begin position="1"/>
        <end position="17"/>
    </location>
</feature>
<name>A0A7U2HYH4_PHANO</name>
<evidence type="ECO:0000313" key="3">
    <source>
        <dbReference type="Proteomes" id="UP000663193"/>
    </source>
</evidence>
<sequence length="149" mass="15395">MFSKTSIVALLAASASAAALPAAPDLWLWHLTGATSICTAATCCYNFNVSAPAGPSDQPGFTAAGCYGTSVQGDFKSCDSVEIGARGDVLAQEFNLGVNTDAIWSVRFTFSVDDGRNGATYWYTGNGTIAHGGAPVDLYITPTEAWGIA</sequence>
<dbReference type="KEGG" id="pno:SNOG_01503"/>
<gene>
    <name evidence="2" type="ORF">JI435_015030</name>
</gene>